<organism evidence="8 9">
    <name type="scientific">Mytilus galloprovincialis</name>
    <name type="common">Mediterranean mussel</name>
    <dbReference type="NCBI Taxonomy" id="29158"/>
    <lineage>
        <taxon>Eukaryota</taxon>
        <taxon>Metazoa</taxon>
        <taxon>Spiralia</taxon>
        <taxon>Lophotrochozoa</taxon>
        <taxon>Mollusca</taxon>
        <taxon>Bivalvia</taxon>
        <taxon>Autobranchia</taxon>
        <taxon>Pteriomorphia</taxon>
        <taxon>Mytilida</taxon>
        <taxon>Mytiloidea</taxon>
        <taxon>Mytilidae</taxon>
        <taxon>Mytilinae</taxon>
        <taxon>Mytilus</taxon>
    </lineage>
</organism>
<dbReference type="Pfam" id="PF04923">
    <property type="entry name" value="Ninjurin"/>
    <property type="match status" value="1"/>
</dbReference>
<proteinExistence type="inferred from homology"/>
<keyword evidence="3 7" id="KW-0812">Transmembrane</keyword>
<gene>
    <name evidence="8" type="ORF">MGAL_10B008629</name>
</gene>
<evidence type="ECO:0000256" key="5">
    <source>
        <dbReference type="ARBA" id="ARBA00022989"/>
    </source>
</evidence>
<dbReference type="EMBL" id="UYJE01004674">
    <property type="protein sequence ID" value="VDI30242.1"/>
    <property type="molecule type" value="Genomic_DNA"/>
</dbReference>
<dbReference type="Proteomes" id="UP000596742">
    <property type="component" value="Unassembled WGS sequence"/>
</dbReference>
<feature type="transmembrane region" description="Helical" evidence="7">
    <location>
        <begin position="68"/>
        <end position="91"/>
    </location>
</feature>
<dbReference type="AlphaFoldDB" id="A0A8B6E876"/>
<protein>
    <recommendedName>
        <fullName evidence="10">Ninjurin-1</fullName>
    </recommendedName>
</protein>
<feature type="transmembrane region" description="Helical" evidence="7">
    <location>
        <begin position="34"/>
        <end position="56"/>
    </location>
</feature>
<keyword evidence="4" id="KW-0130">Cell adhesion</keyword>
<evidence type="ECO:0008006" key="10">
    <source>
        <dbReference type="Google" id="ProtNLM"/>
    </source>
</evidence>
<sequence length="145" mass="15986">MPVGHTDSVDGTTTKVKDKKTKQSDKKYYDVKKTVAECLLDLAILIVNIFMLKAVVDTGPKNEYFETLVVLISVSVFCQICVGLLLLVIGIGESRDSGNKVWLHRFNHVNVAFIMLIAILNIVIGTIGIELNSGDDSKYNRTLGN</sequence>
<evidence type="ECO:0000313" key="8">
    <source>
        <dbReference type="EMBL" id="VDI30242.1"/>
    </source>
</evidence>
<evidence type="ECO:0000256" key="1">
    <source>
        <dbReference type="ARBA" id="ARBA00004141"/>
    </source>
</evidence>
<keyword evidence="5 7" id="KW-1133">Transmembrane helix</keyword>
<comment type="caution">
    <text evidence="8">The sequence shown here is derived from an EMBL/GenBank/DDBJ whole genome shotgun (WGS) entry which is preliminary data.</text>
</comment>
<dbReference type="GO" id="GO:0007155">
    <property type="term" value="P:cell adhesion"/>
    <property type="evidence" value="ECO:0007669"/>
    <property type="project" value="UniProtKB-KW"/>
</dbReference>
<dbReference type="InterPro" id="IPR007007">
    <property type="entry name" value="Ninjurin"/>
</dbReference>
<dbReference type="OrthoDB" id="10037074at2759"/>
<evidence type="ECO:0000256" key="4">
    <source>
        <dbReference type="ARBA" id="ARBA00022889"/>
    </source>
</evidence>
<accession>A0A8B6E876</accession>
<evidence type="ECO:0000256" key="2">
    <source>
        <dbReference type="ARBA" id="ARBA00008141"/>
    </source>
</evidence>
<evidence type="ECO:0000256" key="3">
    <source>
        <dbReference type="ARBA" id="ARBA00022692"/>
    </source>
</evidence>
<dbReference type="PANTHER" id="PTHR12316">
    <property type="entry name" value="NINJURIN-RELATED"/>
    <property type="match status" value="1"/>
</dbReference>
<reference evidence="8" key="1">
    <citation type="submission" date="2018-11" db="EMBL/GenBank/DDBJ databases">
        <authorList>
            <person name="Alioto T."/>
            <person name="Alioto T."/>
        </authorList>
    </citation>
    <scope>NUCLEOTIDE SEQUENCE</scope>
</reference>
<keyword evidence="9" id="KW-1185">Reference proteome</keyword>
<comment type="subcellular location">
    <subcellularLocation>
        <location evidence="1">Membrane</location>
        <topology evidence="1">Multi-pass membrane protein</topology>
    </subcellularLocation>
</comment>
<evidence type="ECO:0000313" key="9">
    <source>
        <dbReference type="Proteomes" id="UP000596742"/>
    </source>
</evidence>
<dbReference type="GO" id="GO:0016020">
    <property type="term" value="C:membrane"/>
    <property type="evidence" value="ECO:0007669"/>
    <property type="project" value="UniProtKB-SubCell"/>
</dbReference>
<evidence type="ECO:0000256" key="6">
    <source>
        <dbReference type="ARBA" id="ARBA00023136"/>
    </source>
</evidence>
<evidence type="ECO:0000256" key="7">
    <source>
        <dbReference type="SAM" id="Phobius"/>
    </source>
</evidence>
<name>A0A8B6E876_MYTGA</name>
<keyword evidence="6 7" id="KW-0472">Membrane</keyword>
<dbReference type="GO" id="GO:0042246">
    <property type="term" value="P:tissue regeneration"/>
    <property type="evidence" value="ECO:0007669"/>
    <property type="project" value="InterPro"/>
</dbReference>
<dbReference type="PANTHER" id="PTHR12316:SF17">
    <property type="entry name" value="NINJURIN C, ISOFORM D"/>
    <property type="match status" value="1"/>
</dbReference>
<comment type="similarity">
    <text evidence="2">Belongs to the ninjurin family.</text>
</comment>
<feature type="transmembrane region" description="Helical" evidence="7">
    <location>
        <begin position="111"/>
        <end position="131"/>
    </location>
</feature>